<dbReference type="GO" id="GO:0016301">
    <property type="term" value="F:kinase activity"/>
    <property type="evidence" value="ECO:0007669"/>
    <property type="project" value="UniProtKB-KW"/>
</dbReference>
<keyword evidence="1" id="KW-0808">Transferase</keyword>
<keyword evidence="1" id="KW-0418">Kinase</keyword>
<proteinExistence type="predicted"/>
<dbReference type="SUPFAM" id="SSF52540">
    <property type="entry name" value="P-loop containing nucleoside triphosphate hydrolases"/>
    <property type="match status" value="1"/>
</dbReference>
<dbReference type="PANTHER" id="PTHR41930">
    <property type="entry name" value="UPF0200 PROTEIN MJ1399"/>
    <property type="match status" value="1"/>
</dbReference>
<dbReference type="EMBL" id="LT670817">
    <property type="protein sequence ID" value="SHG44476.1"/>
    <property type="molecule type" value="Genomic_DNA"/>
</dbReference>
<sequence>MIVGIAGRIASGKSTLARALAGRYSFKLISFGNYVRQEAQARGLEVSDRQVLQDFGQSLVEESATSFVRGVFHRADYQPEDRVVLDGVRHESVWDEIVAFGSSHRSPVALIFLEMAEEERRGRLTARGLSLDEALVQDRHKSESDVDTRLSSKAGIHIDGLQDRESMLASIGVQLGLD</sequence>
<dbReference type="RefSeq" id="WP_079600742.1">
    <property type="nucleotide sequence ID" value="NZ_LT670817.1"/>
</dbReference>
<dbReference type="InterPro" id="IPR027417">
    <property type="entry name" value="P-loop_NTPase"/>
</dbReference>
<gene>
    <name evidence="1" type="ORF">SAMN05443248_1583</name>
</gene>
<accession>A0A1M5JV96</accession>
<reference evidence="1 2" key="1">
    <citation type="submission" date="2016-11" db="EMBL/GenBank/DDBJ databases">
        <authorList>
            <person name="Jaros S."/>
            <person name="Januszkiewicz K."/>
            <person name="Wedrychowicz H."/>
        </authorList>
    </citation>
    <scope>NUCLEOTIDE SEQUENCE [LARGE SCALE GENOMIC DNA]</scope>
    <source>
        <strain evidence="1 2">GAS138</strain>
    </source>
</reference>
<evidence type="ECO:0000313" key="2">
    <source>
        <dbReference type="Proteomes" id="UP000189796"/>
    </source>
</evidence>
<evidence type="ECO:0000313" key="1">
    <source>
        <dbReference type="EMBL" id="SHG44476.1"/>
    </source>
</evidence>
<protein>
    <submittedName>
        <fullName evidence="1">Dephospho-CoA kinase</fullName>
    </submittedName>
</protein>
<name>A0A1M5JV96_9BRAD</name>
<dbReference type="Proteomes" id="UP000189796">
    <property type="component" value="Chromosome I"/>
</dbReference>
<dbReference type="Pfam" id="PF13238">
    <property type="entry name" value="AAA_18"/>
    <property type="match status" value="1"/>
</dbReference>
<organism evidence="1 2">
    <name type="scientific">Bradyrhizobium erythrophlei</name>
    <dbReference type="NCBI Taxonomy" id="1437360"/>
    <lineage>
        <taxon>Bacteria</taxon>
        <taxon>Pseudomonadati</taxon>
        <taxon>Pseudomonadota</taxon>
        <taxon>Alphaproteobacteria</taxon>
        <taxon>Hyphomicrobiales</taxon>
        <taxon>Nitrobacteraceae</taxon>
        <taxon>Bradyrhizobium</taxon>
    </lineage>
</organism>
<dbReference type="AlphaFoldDB" id="A0A1M5JV96"/>
<dbReference type="PANTHER" id="PTHR41930:SF1">
    <property type="entry name" value="DEPHOSPHO-COA KINASE"/>
    <property type="match status" value="1"/>
</dbReference>
<dbReference type="OrthoDB" id="8444496at2"/>
<dbReference type="Gene3D" id="3.40.50.300">
    <property type="entry name" value="P-loop containing nucleotide triphosphate hydrolases"/>
    <property type="match status" value="1"/>
</dbReference>